<feature type="compositionally biased region" description="Polar residues" evidence="3">
    <location>
        <begin position="767"/>
        <end position="777"/>
    </location>
</feature>
<feature type="compositionally biased region" description="Polar residues" evidence="3">
    <location>
        <begin position="937"/>
        <end position="946"/>
    </location>
</feature>
<dbReference type="InterPro" id="IPR046770">
    <property type="entry name" value="DOCKER_Lobe_B"/>
</dbReference>
<dbReference type="GO" id="GO:0031267">
    <property type="term" value="F:small GTPase binding"/>
    <property type="evidence" value="ECO:0007669"/>
    <property type="project" value="TreeGrafter"/>
</dbReference>
<sequence length="966" mass="108636">MSESTSTTINNVFDRKRRRRWGMDNSKGILSHRHHPHKTDHSLERDKVNTRPIHVYFLQGAGYCQAQCASAHSRARARARALARGEGAGEASAHAWVREWFRASAALCCAPALQLHALPPARRRRLAAGYGDLRRAAAAAMAQLWYALGEHKYPMIPFVVGEFLEVSFLPDDEVRDITIPLFYDMMVVEYQHNLANGESCDAPLRVLENELIDKLDVLAARGLGDAAWRARFVSSCGRLLAAGGAGGAGPALVAAAARQLDALLQYRAAAQRVHLAVRVLRFYEHIERPHMYIRYVHKLAQMHRDAQHWTEAGLALRLHAKLLEWSDCPLPPRLRHPTEDCAEHVTHRDLKEALYVEIARLLNRGRQWELAVEVVKELVCVYEQEALGYAALRELHAQLAALYEAACAARSHPAHFRVLYHGAGFPDHLRVPHGFVYRGNEYEQLQEFKERLLDEWPDAEVLPRLDPPGEDITLSDGQYLQINAVEPVMDDKLKRLSGKPVAEQILQYHRHNNVDKFVFSRPFHKPDESLAGSNDDVSSQNEFATRWLERTELEISEKLPGILRWFPVVAARTYWVSPLAAAVEALRDTNRALKALVLQARASDAPLHQLTMRLSGILDPAVQGGIVNYERAFLTTAYESRHPEHAELLAQLRDLIADQVPLLKLGLEVHKSRISPDLQALHEHMESCFHRVQNHVHQRYGRKNCDFDMEFVERRRTLRDSIQTEPGNLSNSRISDISTGNDTASKSKFFSFNSAINPLTRNSSGGVVSYFGTLQSSPRRRDKRRAKKQEAASEASAQERSGSQWYAPSGPPLPSSAPAASLPTSAPLDSAVSPLRELRQELVTERPLRAEAERERRLSQRASLLNSSTPPSNRDSLGTTDSNQDDEEPPPLPQKQSQRYSEVESDNNNNPDTNSNSNPTPPRNNYDTVWSPRGSFLYNSIANRRNTCGEKPPTPPPKKKNAQTNA</sequence>
<dbReference type="OrthoDB" id="18896at2759"/>
<gene>
    <name evidence="5" type="ORF">PAPOLLO_LOCUS6581</name>
</gene>
<feature type="region of interest" description="Disordered" evidence="3">
    <location>
        <begin position="846"/>
        <end position="966"/>
    </location>
</feature>
<dbReference type="GO" id="GO:0005737">
    <property type="term" value="C:cytoplasm"/>
    <property type="evidence" value="ECO:0007669"/>
    <property type="project" value="TreeGrafter"/>
</dbReference>
<feature type="region of interest" description="Disordered" evidence="3">
    <location>
        <begin position="23"/>
        <end position="43"/>
    </location>
</feature>
<evidence type="ECO:0000313" key="6">
    <source>
        <dbReference type="Proteomes" id="UP000691718"/>
    </source>
</evidence>
<keyword evidence="1" id="KW-0344">Guanine-nucleotide releasing factor</keyword>
<feature type="compositionally biased region" description="Low complexity" evidence="3">
    <location>
        <begin position="816"/>
        <end position="828"/>
    </location>
</feature>
<comment type="caution">
    <text evidence="5">The sequence shown here is derived from an EMBL/GenBank/DDBJ whole genome shotgun (WGS) entry which is preliminary data.</text>
</comment>
<evidence type="ECO:0000256" key="3">
    <source>
        <dbReference type="SAM" id="MobiDB-lite"/>
    </source>
</evidence>
<feature type="compositionally biased region" description="Low complexity" evidence="3">
    <location>
        <begin position="906"/>
        <end position="918"/>
    </location>
</feature>
<reference evidence="5" key="1">
    <citation type="submission" date="2021-04" db="EMBL/GenBank/DDBJ databases">
        <authorList>
            <person name="Tunstrom K."/>
        </authorList>
    </citation>
    <scope>NUCLEOTIDE SEQUENCE</scope>
</reference>
<dbReference type="GO" id="GO:0007264">
    <property type="term" value="P:small GTPase-mediated signal transduction"/>
    <property type="evidence" value="ECO:0007669"/>
    <property type="project" value="InterPro"/>
</dbReference>
<feature type="compositionally biased region" description="Basic and acidic residues" evidence="3">
    <location>
        <begin position="846"/>
        <end position="858"/>
    </location>
</feature>
<feature type="compositionally biased region" description="Basic residues" evidence="3">
    <location>
        <begin position="957"/>
        <end position="966"/>
    </location>
</feature>
<name>A0A8S3WHI4_PARAO</name>
<dbReference type="InterPro" id="IPR027357">
    <property type="entry name" value="DOCKER_dom"/>
</dbReference>
<dbReference type="Pfam" id="PF20421">
    <property type="entry name" value="DHR-2_Lobe_C"/>
    <property type="match status" value="1"/>
</dbReference>
<organism evidence="5 6">
    <name type="scientific">Parnassius apollo</name>
    <name type="common">Apollo butterfly</name>
    <name type="synonym">Papilio apollo</name>
    <dbReference type="NCBI Taxonomy" id="110799"/>
    <lineage>
        <taxon>Eukaryota</taxon>
        <taxon>Metazoa</taxon>
        <taxon>Ecdysozoa</taxon>
        <taxon>Arthropoda</taxon>
        <taxon>Hexapoda</taxon>
        <taxon>Insecta</taxon>
        <taxon>Pterygota</taxon>
        <taxon>Neoptera</taxon>
        <taxon>Endopterygota</taxon>
        <taxon>Lepidoptera</taxon>
        <taxon>Glossata</taxon>
        <taxon>Ditrysia</taxon>
        <taxon>Papilionoidea</taxon>
        <taxon>Papilionidae</taxon>
        <taxon>Parnassiinae</taxon>
        <taxon>Parnassini</taxon>
        <taxon>Parnassius</taxon>
        <taxon>Parnassius</taxon>
    </lineage>
</organism>
<dbReference type="Pfam" id="PF06920">
    <property type="entry name" value="DHR-2_Lobe_A"/>
    <property type="match status" value="1"/>
</dbReference>
<evidence type="ECO:0000256" key="2">
    <source>
        <dbReference type="PROSITE-ProRule" id="PRU00984"/>
    </source>
</evidence>
<comment type="similarity">
    <text evidence="2">Belongs to the DOCK family.</text>
</comment>
<feature type="domain" description="DOCKER" evidence="4">
    <location>
        <begin position="283"/>
        <end position="705"/>
    </location>
</feature>
<dbReference type="EMBL" id="CAJQZP010000432">
    <property type="protein sequence ID" value="CAG4961481.1"/>
    <property type="molecule type" value="Genomic_DNA"/>
</dbReference>
<feature type="compositionally biased region" description="Low complexity" evidence="3">
    <location>
        <begin position="792"/>
        <end position="801"/>
    </location>
</feature>
<dbReference type="Pfam" id="PF23554">
    <property type="entry name" value="TPR_DOCK"/>
    <property type="match status" value="1"/>
</dbReference>
<proteinExistence type="inferred from homology"/>
<protein>
    <submittedName>
        <fullName evidence="5">(apollo) hypothetical protein</fullName>
    </submittedName>
</protein>
<feature type="compositionally biased region" description="Basic residues" evidence="3">
    <location>
        <begin position="778"/>
        <end position="787"/>
    </location>
</feature>
<dbReference type="InterPro" id="IPR046769">
    <property type="entry name" value="DOCKER_Lobe_A"/>
</dbReference>
<evidence type="ECO:0000256" key="1">
    <source>
        <dbReference type="ARBA" id="ARBA00022658"/>
    </source>
</evidence>
<dbReference type="GO" id="GO:0005886">
    <property type="term" value="C:plasma membrane"/>
    <property type="evidence" value="ECO:0007669"/>
    <property type="project" value="TreeGrafter"/>
</dbReference>
<feature type="compositionally biased region" description="Polar residues" evidence="3">
    <location>
        <begin position="866"/>
        <end position="882"/>
    </location>
</feature>
<dbReference type="GO" id="GO:0007520">
    <property type="term" value="P:myoblast fusion"/>
    <property type="evidence" value="ECO:0007669"/>
    <property type="project" value="TreeGrafter"/>
</dbReference>
<dbReference type="PANTHER" id="PTHR45653:SF10">
    <property type="entry name" value="MYOBLAST CITY, ISOFORM B"/>
    <property type="match status" value="1"/>
</dbReference>
<dbReference type="GO" id="GO:0016477">
    <property type="term" value="P:cell migration"/>
    <property type="evidence" value="ECO:0007669"/>
    <property type="project" value="TreeGrafter"/>
</dbReference>
<accession>A0A8S3WHI4</accession>
<feature type="compositionally biased region" description="Polar residues" evidence="3">
    <location>
        <begin position="720"/>
        <end position="740"/>
    </location>
</feature>
<feature type="region of interest" description="Disordered" evidence="3">
    <location>
        <begin position="767"/>
        <end position="828"/>
    </location>
</feature>
<dbReference type="GO" id="GO:0005085">
    <property type="term" value="F:guanyl-nucleotide exchange factor activity"/>
    <property type="evidence" value="ECO:0007669"/>
    <property type="project" value="UniProtKB-KW"/>
</dbReference>
<dbReference type="PROSITE" id="PS51651">
    <property type="entry name" value="DOCKER"/>
    <property type="match status" value="1"/>
</dbReference>
<evidence type="ECO:0000313" key="5">
    <source>
        <dbReference type="EMBL" id="CAG4961481.1"/>
    </source>
</evidence>
<evidence type="ECO:0000259" key="4">
    <source>
        <dbReference type="PROSITE" id="PS51651"/>
    </source>
</evidence>
<dbReference type="Pfam" id="PF20422">
    <property type="entry name" value="DHR-2_Lobe_B"/>
    <property type="match status" value="1"/>
</dbReference>
<dbReference type="PANTHER" id="PTHR45653">
    <property type="entry name" value="DEDICATOR OF CYTOKINESIS"/>
    <property type="match status" value="1"/>
</dbReference>
<feature type="region of interest" description="Disordered" evidence="3">
    <location>
        <begin position="718"/>
        <end position="740"/>
    </location>
</feature>
<dbReference type="InterPro" id="IPR056372">
    <property type="entry name" value="TPR_DOCK"/>
</dbReference>
<dbReference type="InterPro" id="IPR046773">
    <property type="entry name" value="DOCKER_Lobe_C"/>
</dbReference>
<dbReference type="Proteomes" id="UP000691718">
    <property type="component" value="Unassembled WGS sequence"/>
</dbReference>
<keyword evidence="6" id="KW-1185">Reference proteome</keyword>
<dbReference type="AlphaFoldDB" id="A0A8S3WHI4"/>
<dbReference type="InterPro" id="IPR026791">
    <property type="entry name" value="DOCK"/>
</dbReference>